<feature type="domain" description="Peptidase S1" evidence="3">
    <location>
        <begin position="161"/>
        <end position="254"/>
    </location>
</feature>
<dbReference type="PANTHER" id="PTHR24256">
    <property type="entry name" value="TRYPTASE-RELATED"/>
    <property type="match status" value="1"/>
</dbReference>
<dbReference type="SUPFAM" id="SSF50494">
    <property type="entry name" value="Trypsin-like serine proteases"/>
    <property type="match status" value="1"/>
</dbReference>
<proteinExistence type="inferred from homology"/>
<evidence type="ECO:0000256" key="1">
    <source>
        <dbReference type="ARBA" id="ARBA00023157"/>
    </source>
</evidence>
<comment type="similarity">
    <text evidence="2">Belongs to the peptidase S1 family. CLIP subfamily.</text>
</comment>
<dbReference type="EMBL" id="HACG01005854">
    <property type="protein sequence ID" value="CEK52719.1"/>
    <property type="molecule type" value="Transcribed_RNA"/>
</dbReference>
<dbReference type="InterPro" id="IPR001254">
    <property type="entry name" value="Trypsin_dom"/>
</dbReference>
<dbReference type="GO" id="GO:0006508">
    <property type="term" value="P:proteolysis"/>
    <property type="evidence" value="ECO:0007669"/>
    <property type="project" value="InterPro"/>
</dbReference>
<dbReference type="Gene3D" id="2.40.10.10">
    <property type="entry name" value="Trypsin-like serine proteases"/>
    <property type="match status" value="1"/>
</dbReference>
<dbReference type="InterPro" id="IPR051487">
    <property type="entry name" value="Ser/Thr_Proteases_Immune/Dev"/>
</dbReference>
<name>A0A0B6Y956_9EUPU</name>
<keyword evidence="1" id="KW-1015">Disulfide bond</keyword>
<dbReference type="InterPro" id="IPR043504">
    <property type="entry name" value="Peptidase_S1_PA_chymotrypsin"/>
</dbReference>
<protein>
    <recommendedName>
        <fullName evidence="3">Peptidase S1 domain-containing protein</fullName>
    </recommendedName>
</protein>
<evidence type="ECO:0000259" key="3">
    <source>
        <dbReference type="Pfam" id="PF00089"/>
    </source>
</evidence>
<evidence type="ECO:0000256" key="2">
    <source>
        <dbReference type="ARBA" id="ARBA00024195"/>
    </source>
</evidence>
<accession>A0A0B6Y956</accession>
<dbReference type="InterPro" id="IPR009003">
    <property type="entry name" value="Peptidase_S1_PA"/>
</dbReference>
<sequence length="264" mass="28290">TTADPTTATAAPTTSTTAAPTTTVFKSLCAQPTFRILNGQRVTDDCPYSGVSNITTANGTISACNAVFTVTNVSGTVKPVFVTAKICLEIIKQMKEYNITYDIQIGVQRYPIVSPIFTLSDGPKGTGFIEFNLYYIKLLDYLGKCQKSACPYNKSTMDGLVDFTNCKALSWGSSDADTLEQNGLYEAPIALSQSNCSSIQDMGDTADAMCFRTVSGRNLICSADSGGPVYCSATSNKEWILIGVMSLHMTCDDTPEVKVLPYPG</sequence>
<organism evidence="4">
    <name type="scientific">Arion vulgaris</name>
    <dbReference type="NCBI Taxonomy" id="1028688"/>
    <lineage>
        <taxon>Eukaryota</taxon>
        <taxon>Metazoa</taxon>
        <taxon>Spiralia</taxon>
        <taxon>Lophotrochozoa</taxon>
        <taxon>Mollusca</taxon>
        <taxon>Gastropoda</taxon>
        <taxon>Heterobranchia</taxon>
        <taxon>Euthyneura</taxon>
        <taxon>Panpulmonata</taxon>
        <taxon>Eupulmonata</taxon>
        <taxon>Stylommatophora</taxon>
        <taxon>Helicina</taxon>
        <taxon>Arionoidea</taxon>
        <taxon>Arionidae</taxon>
        <taxon>Arion</taxon>
    </lineage>
</organism>
<feature type="non-terminal residue" evidence="4">
    <location>
        <position position="1"/>
    </location>
</feature>
<reference evidence="4" key="1">
    <citation type="submission" date="2014-12" db="EMBL/GenBank/DDBJ databases">
        <title>Insight into the proteome of Arion vulgaris.</title>
        <authorList>
            <person name="Aradska J."/>
            <person name="Bulat T."/>
            <person name="Smidak R."/>
            <person name="Sarate P."/>
            <person name="Gangsoo J."/>
            <person name="Sialana F."/>
            <person name="Bilban M."/>
            <person name="Lubec G."/>
        </authorList>
    </citation>
    <scope>NUCLEOTIDE SEQUENCE</scope>
    <source>
        <tissue evidence="4">Skin</tissue>
    </source>
</reference>
<dbReference type="Pfam" id="PF00089">
    <property type="entry name" value="Trypsin"/>
    <property type="match status" value="1"/>
</dbReference>
<evidence type="ECO:0000313" key="4">
    <source>
        <dbReference type="EMBL" id="CEK52719.1"/>
    </source>
</evidence>
<dbReference type="AlphaFoldDB" id="A0A0B6Y956"/>
<gene>
    <name evidence="4" type="primary">ORF17808</name>
</gene>
<dbReference type="GO" id="GO:0004252">
    <property type="term" value="F:serine-type endopeptidase activity"/>
    <property type="evidence" value="ECO:0007669"/>
    <property type="project" value="InterPro"/>
</dbReference>